<dbReference type="VEuPathDB" id="TriTrypDB:BSAL_63525"/>
<dbReference type="AlphaFoldDB" id="A0A0S4IMW5"/>
<protein>
    <submittedName>
        <fullName evidence="2">Membrane-associated protein, putative</fullName>
    </submittedName>
</protein>
<gene>
    <name evidence="2" type="ORF">BSAL_63525</name>
</gene>
<accession>A0A0S4IMW5</accession>
<dbReference type="EMBL" id="CYKH01000353">
    <property type="protein sequence ID" value="CUF55695.1"/>
    <property type="molecule type" value="Genomic_DNA"/>
</dbReference>
<evidence type="ECO:0000313" key="2">
    <source>
        <dbReference type="EMBL" id="CUF55695.1"/>
    </source>
</evidence>
<keyword evidence="1" id="KW-0812">Transmembrane</keyword>
<dbReference type="Proteomes" id="UP000051952">
    <property type="component" value="Unassembled WGS sequence"/>
</dbReference>
<name>A0A0S4IMW5_BODSA</name>
<keyword evidence="1" id="KW-1133">Transmembrane helix</keyword>
<dbReference type="PROSITE" id="PS51257">
    <property type="entry name" value="PROKAR_LIPOPROTEIN"/>
    <property type="match status" value="1"/>
</dbReference>
<sequence length="274" mass="29402">MCRSRSTLLIFTVISCALVPISIIMLIVENTNDRDAYSCAPSTASIGICVPCNTLEPTYTTQATIDEYLQTNGIVPADFGWPAPPYQTDWAWFFQYICIDYASLSSTSISGAGSSSSSSSGSGSTTGSAPVATASRGNDVFAAATIIIDRPEGNVGDNEKENEELDLTKFARISRNMDELAAATNNSNRSTSSSVEACCCGTSLSTTNTLRCPISRFHVTVWSWLWFAILVFGATGVLLSILGYVFLECGCIESSKGPLEMIADDLHLRRSEGR</sequence>
<evidence type="ECO:0000313" key="3">
    <source>
        <dbReference type="Proteomes" id="UP000051952"/>
    </source>
</evidence>
<reference evidence="3" key="1">
    <citation type="submission" date="2015-09" db="EMBL/GenBank/DDBJ databases">
        <authorList>
            <consortium name="Pathogen Informatics"/>
        </authorList>
    </citation>
    <scope>NUCLEOTIDE SEQUENCE [LARGE SCALE GENOMIC DNA]</scope>
    <source>
        <strain evidence="3">Lake Konstanz</strain>
    </source>
</reference>
<evidence type="ECO:0000256" key="1">
    <source>
        <dbReference type="SAM" id="Phobius"/>
    </source>
</evidence>
<organism evidence="2 3">
    <name type="scientific">Bodo saltans</name>
    <name type="common">Flagellated protozoan</name>
    <dbReference type="NCBI Taxonomy" id="75058"/>
    <lineage>
        <taxon>Eukaryota</taxon>
        <taxon>Discoba</taxon>
        <taxon>Euglenozoa</taxon>
        <taxon>Kinetoplastea</taxon>
        <taxon>Metakinetoplastina</taxon>
        <taxon>Eubodonida</taxon>
        <taxon>Bodonidae</taxon>
        <taxon>Bodo</taxon>
    </lineage>
</organism>
<feature type="transmembrane region" description="Helical" evidence="1">
    <location>
        <begin position="221"/>
        <end position="247"/>
    </location>
</feature>
<keyword evidence="3" id="KW-1185">Reference proteome</keyword>
<keyword evidence="1" id="KW-0472">Membrane</keyword>
<feature type="transmembrane region" description="Helical" evidence="1">
    <location>
        <begin position="7"/>
        <end position="28"/>
    </location>
</feature>
<proteinExistence type="predicted"/>